<protein>
    <submittedName>
        <fullName evidence="1">Uncharacterized protein</fullName>
    </submittedName>
</protein>
<dbReference type="EMBL" id="JBBHLC010000038">
    <property type="protein sequence ID" value="MEJ5864375.1"/>
    <property type="molecule type" value="Genomic_DNA"/>
</dbReference>
<sequence length="110" mass="12127">MTTAFETHKNNASELLDNALQQEGINLPADQIYINSVNNHTEKLVIHSESLPVLVANALLDNERPNITASFSGVFSVAYSFVDEYRIDGEEHSIETFATIAGDVYDQLIG</sequence>
<comment type="caution">
    <text evidence="1">The sequence shown here is derived from an EMBL/GenBank/DDBJ whole genome shotgun (WGS) entry which is preliminary data.</text>
</comment>
<evidence type="ECO:0000313" key="1">
    <source>
        <dbReference type="EMBL" id="MEJ5864375.1"/>
    </source>
</evidence>
<evidence type="ECO:0000313" key="2">
    <source>
        <dbReference type="Proteomes" id="UP001380290"/>
    </source>
</evidence>
<gene>
    <name evidence="1" type="ORF">V7S98_14200</name>
</gene>
<name>A0ABU8QUW1_9PSED</name>
<organism evidence="1 2">
    <name type="scientific">Pseudomonas farsensis</name>
    <dbReference type="NCBI Taxonomy" id="2745492"/>
    <lineage>
        <taxon>Bacteria</taxon>
        <taxon>Pseudomonadati</taxon>
        <taxon>Pseudomonadota</taxon>
        <taxon>Gammaproteobacteria</taxon>
        <taxon>Pseudomonadales</taxon>
        <taxon>Pseudomonadaceae</taxon>
        <taxon>Pseudomonas</taxon>
    </lineage>
</organism>
<accession>A0ABU8QUW1</accession>
<dbReference type="RefSeq" id="WP_339599657.1">
    <property type="nucleotide sequence ID" value="NZ_JBBHLC010000038.1"/>
</dbReference>
<reference evidence="1 2" key="1">
    <citation type="submission" date="2024-02" db="EMBL/GenBank/DDBJ databases">
        <title>Identification of pathogenicity and growth-promoting function of Pseudomonas putida variant.</title>
        <authorList>
            <person name="Sun J."/>
        </authorList>
    </citation>
    <scope>NUCLEOTIDE SEQUENCE [LARGE SCALE GENOMIC DNA]</scope>
    <source>
        <strain evidence="1 2">A03</strain>
    </source>
</reference>
<dbReference type="Proteomes" id="UP001380290">
    <property type="component" value="Unassembled WGS sequence"/>
</dbReference>
<keyword evidence="2" id="KW-1185">Reference proteome</keyword>
<proteinExistence type="predicted"/>